<evidence type="ECO:0000313" key="5">
    <source>
        <dbReference type="Proteomes" id="UP000290848"/>
    </source>
</evidence>
<evidence type="ECO:0000313" key="4">
    <source>
        <dbReference type="EMBL" id="RXF69367.1"/>
    </source>
</evidence>
<accession>A0A4Q0M8B6</accession>
<dbReference type="RefSeq" id="WP_128769640.1">
    <property type="nucleotide sequence ID" value="NZ_RXOC01000007.1"/>
</dbReference>
<dbReference type="AlphaFoldDB" id="A0A4Q0M8B6"/>
<dbReference type="Proteomes" id="UP000290848">
    <property type="component" value="Unassembled WGS sequence"/>
</dbReference>
<keyword evidence="2" id="KW-0472">Membrane</keyword>
<feature type="transmembrane region" description="Helical" evidence="2">
    <location>
        <begin position="148"/>
        <end position="166"/>
    </location>
</feature>
<keyword evidence="3" id="KW-0732">Signal</keyword>
<evidence type="ECO:0000256" key="3">
    <source>
        <dbReference type="SAM" id="SignalP"/>
    </source>
</evidence>
<evidence type="ECO:0000256" key="2">
    <source>
        <dbReference type="SAM" id="Phobius"/>
    </source>
</evidence>
<reference evidence="4 5" key="1">
    <citation type="submission" date="2018-12" db="EMBL/GenBank/DDBJ databases">
        <title>The Draft Genome Sequence of the Soil Bacterium Pedobacter tournemirensis R1.</title>
        <authorList>
            <person name="He J."/>
        </authorList>
    </citation>
    <scope>NUCLEOTIDE SEQUENCE [LARGE SCALE GENOMIC DNA]</scope>
    <source>
        <strain evidence="4 5">R1</strain>
    </source>
</reference>
<name>A0A4Q0M8B6_9SPHI</name>
<evidence type="ECO:0008006" key="6">
    <source>
        <dbReference type="Google" id="ProtNLM"/>
    </source>
</evidence>
<sequence>MSHNTQPTTCNTLALFLLFLSSCAVLKNKQTEERSSTSSQETIQLQTTALSGSRQQTRILTFADSSDHQYTTEIFPLGDFHYSAAAGFSGTASRIIIHGKLKTAGSGKDSTSTNQQTDQHTTMLSHAETKNEASAVTRQKQTKHSNSVWLWLILASCIICLILAVFKPGN</sequence>
<feature type="signal peptide" evidence="3">
    <location>
        <begin position="1"/>
        <end position="26"/>
    </location>
</feature>
<feature type="compositionally biased region" description="Polar residues" evidence="1">
    <location>
        <begin position="108"/>
        <end position="124"/>
    </location>
</feature>
<comment type="caution">
    <text evidence="4">The sequence shown here is derived from an EMBL/GenBank/DDBJ whole genome shotgun (WGS) entry which is preliminary data.</text>
</comment>
<organism evidence="4 5">
    <name type="scientific">Arcticibacter tournemirensis</name>
    <dbReference type="NCBI Taxonomy" id="699437"/>
    <lineage>
        <taxon>Bacteria</taxon>
        <taxon>Pseudomonadati</taxon>
        <taxon>Bacteroidota</taxon>
        <taxon>Sphingobacteriia</taxon>
        <taxon>Sphingobacteriales</taxon>
        <taxon>Sphingobacteriaceae</taxon>
        <taxon>Arcticibacter</taxon>
    </lineage>
</organism>
<protein>
    <recommendedName>
        <fullName evidence="6">Lipoprotein</fullName>
    </recommendedName>
</protein>
<keyword evidence="2" id="KW-0812">Transmembrane</keyword>
<feature type="region of interest" description="Disordered" evidence="1">
    <location>
        <begin position="104"/>
        <end position="138"/>
    </location>
</feature>
<evidence type="ECO:0000256" key="1">
    <source>
        <dbReference type="SAM" id="MobiDB-lite"/>
    </source>
</evidence>
<dbReference type="EMBL" id="RXOC01000007">
    <property type="protein sequence ID" value="RXF69367.1"/>
    <property type="molecule type" value="Genomic_DNA"/>
</dbReference>
<keyword evidence="2" id="KW-1133">Transmembrane helix</keyword>
<gene>
    <name evidence="4" type="ORF">EKH83_11820</name>
</gene>
<feature type="chain" id="PRO_5020442505" description="Lipoprotein" evidence="3">
    <location>
        <begin position="27"/>
        <end position="170"/>
    </location>
</feature>
<proteinExistence type="predicted"/>